<reference evidence="2 3" key="1">
    <citation type="submission" date="2021-07" db="EMBL/GenBank/DDBJ databases">
        <title>Paraburkholderia edwinii protects Aspergillus sp. from phenazines by acting as a toxin sponge.</title>
        <authorList>
            <person name="Dahlstrom K.M."/>
            <person name="Newman D.K."/>
        </authorList>
    </citation>
    <scope>NUCLEOTIDE SEQUENCE [LARGE SCALE GENOMIC DNA]</scope>
    <source>
        <strain evidence="2 3">Pe01</strain>
    </source>
</reference>
<gene>
    <name evidence="2" type="ORF">KZJ38_30530</name>
</gene>
<sequence length="163" mass="17462">MAFTMHLKFSGGTLKVTGDSVFPGHKNEIQILSWGWGVTNKADLHRSGNSSTGNTAQAGDIQILKNADAASTAIFQGCTDGLRAEDAYISITNNIDFFTVHLSNVAITSVSTSANTGGDHVAEELWLHFSKIEYAFTPQDDQGKAKGGTKTFSYDTKAPKQDS</sequence>
<dbReference type="Proteomes" id="UP000826462">
    <property type="component" value="Chromosome 2"/>
</dbReference>
<proteinExistence type="predicted"/>
<dbReference type="PANTHER" id="PTHR36152:SF1">
    <property type="entry name" value="UBIQUITIN-LIKE DOMAIN-CONTAINING PROTEIN"/>
    <property type="match status" value="1"/>
</dbReference>
<dbReference type="InterPro" id="IPR008514">
    <property type="entry name" value="T6SS_Hcp"/>
</dbReference>
<organism evidence="2 3">
    <name type="scientific">Paraburkholderia edwinii</name>
    <dbReference type="NCBI Taxonomy" id="2861782"/>
    <lineage>
        <taxon>Bacteria</taxon>
        <taxon>Pseudomonadati</taxon>
        <taxon>Pseudomonadota</taxon>
        <taxon>Betaproteobacteria</taxon>
        <taxon>Burkholderiales</taxon>
        <taxon>Burkholderiaceae</taxon>
        <taxon>Paraburkholderia</taxon>
    </lineage>
</organism>
<dbReference type="Pfam" id="PF05638">
    <property type="entry name" value="T6SS_HCP"/>
    <property type="match status" value="1"/>
</dbReference>
<name>A0ABX8URF2_9BURK</name>
<feature type="region of interest" description="Disordered" evidence="1">
    <location>
        <begin position="139"/>
        <end position="163"/>
    </location>
</feature>
<dbReference type="EMBL" id="CP080096">
    <property type="protein sequence ID" value="QYD71366.1"/>
    <property type="molecule type" value="Genomic_DNA"/>
</dbReference>
<dbReference type="InterPro" id="IPR053165">
    <property type="entry name" value="HSI-I_assembly_Hcp1"/>
</dbReference>
<evidence type="ECO:0000313" key="3">
    <source>
        <dbReference type="Proteomes" id="UP000826462"/>
    </source>
</evidence>
<protein>
    <submittedName>
        <fullName evidence="2">Type VI secretion system tube protein Hcp</fullName>
    </submittedName>
</protein>
<dbReference type="InterPro" id="IPR036624">
    <property type="entry name" value="Hcp1-lik_sf"/>
</dbReference>
<accession>A0ABX8URF2</accession>
<keyword evidence="3" id="KW-1185">Reference proteome</keyword>
<dbReference type="SUPFAM" id="SSF141452">
    <property type="entry name" value="Hcp1-like"/>
    <property type="match status" value="1"/>
</dbReference>
<dbReference type="RefSeq" id="WP_219800796.1">
    <property type="nucleotide sequence ID" value="NZ_CP080096.1"/>
</dbReference>
<dbReference type="Gene3D" id="2.30.110.20">
    <property type="entry name" value="Hcp1-like"/>
    <property type="match status" value="1"/>
</dbReference>
<evidence type="ECO:0000256" key="1">
    <source>
        <dbReference type="SAM" id="MobiDB-lite"/>
    </source>
</evidence>
<evidence type="ECO:0000313" key="2">
    <source>
        <dbReference type="EMBL" id="QYD71366.1"/>
    </source>
</evidence>
<dbReference type="PANTHER" id="PTHR36152">
    <property type="entry name" value="CYTOPLASMIC PROTEIN-RELATED"/>
    <property type="match status" value="1"/>
</dbReference>